<evidence type="ECO:0000313" key="2">
    <source>
        <dbReference type="Proteomes" id="UP000314981"/>
    </source>
</evidence>
<dbReference type="Proteomes" id="UP000314981">
    <property type="component" value="Chromosome 29"/>
</dbReference>
<accession>A0A4W2BS45</accession>
<protein>
    <submittedName>
        <fullName evidence="1">Uncharacterized protein</fullName>
    </submittedName>
</protein>
<reference evidence="1 2" key="1">
    <citation type="submission" date="2018-11" db="EMBL/GenBank/DDBJ databases">
        <title>Haplotype-resolved cattle genomes.</title>
        <authorList>
            <person name="Low W.Y."/>
            <person name="Tearle R."/>
            <person name="Bickhart D.M."/>
            <person name="Rosen B.D."/>
            <person name="Koren S."/>
            <person name="Rhie A."/>
            <person name="Hiendleder S."/>
            <person name="Phillippy A.M."/>
            <person name="Smith T.P.L."/>
            <person name="Williams J.L."/>
        </authorList>
    </citation>
    <scope>NUCLEOTIDE SEQUENCE [LARGE SCALE GENOMIC DNA]</scope>
</reference>
<keyword evidence="2" id="KW-1185">Reference proteome</keyword>
<reference evidence="1" key="3">
    <citation type="submission" date="2025-09" db="UniProtKB">
        <authorList>
            <consortium name="Ensembl"/>
        </authorList>
    </citation>
    <scope>IDENTIFICATION</scope>
</reference>
<dbReference type="STRING" id="30522.A0A4W2BS45"/>
<dbReference type="AlphaFoldDB" id="A0A4W2BS45"/>
<dbReference type="Ensembl" id="ENSBIXT00000013349.1">
    <property type="protein sequence ID" value="ENSBIXP00000001733.1"/>
    <property type="gene ID" value="ENSBIXG00000008273.1"/>
</dbReference>
<name>A0A4W2BS45_BOBOX</name>
<proteinExistence type="predicted"/>
<evidence type="ECO:0000313" key="1">
    <source>
        <dbReference type="Ensembl" id="ENSBIXP00000001733.1"/>
    </source>
</evidence>
<reference evidence="1" key="2">
    <citation type="submission" date="2025-08" db="UniProtKB">
        <authorList>
            <consortium name="Ensembl"/>
        </authorList>
    </citation>
    <scope>IDENTIFICATION</scope>
</reference>
<sequence length="111" mass="11606">GQAVGGSGGSPLLSVTCLPRSITVPSWVCGRSERGGGGKSHDAGGERLYILHRPPRSLLGSPANTQLPDWAQESIDLLPPSCPLRILITVPRLGSLNAIPAPDLCMFSLCH</sequence>
<organism evidence="1 2">
    <name type="scientific">Bos indicus x Bos taurus</name>
    <name type="common">Hybrid cattle</name>
    <dbReference type="NCBI Taxonomy" id="30522"/>
    <lineage>
        <taxon>Eukaryota</taxon>
        <taxon>Metazoa</taxon>
        <taxon>Chordata</taxon>
        <taxon>Craniata</taxon>
        <taxon>Vertebrata</taxon>
        <taxon>Euteleostomi</taxon>
        <taxon>Mammalia</taxon>
        <taxon>Eutheria</taxon>
        <taxon>Laurasiatheria</taxon>
        <taxon>Artiodactyla</taxon>
        <taxon>Ruminantia</taxon>
        <taxon>Pecora</taxon>
        <taxon>Bovidae</taxon>
        <taxon>Bovinae</taxon>
        <taxon>Bos</taxon>
    </lineage>
</organism>